<protein>
    <recommendedName>
        <fullName evidence="3">U1-type domain-containing protein</fullName>
    </recommendedName>
</protein>
<feature type="compositionally biased region" description="Polar residues" evidence="2">
    <location>
        <begin position="565"/>
        <end position="582"/>
    </location>
</feature>
<gene>
    <name evidence="4" type="ORF">Q9L58_006095</name>
</gene>
<reference evidence="4 5" key="1">
    <citation type="submission" date="2024-02" db="EMBL/GenBank/DDBJ databases">
        <title>Discinaceae phylogenomics.</title>
        <authorList>
            <person name="Dirks A.C."/>
            <person name="James T.Y."/>
        </authorList>
    </citation>
    <scope>NUCLEOTIDE SEQUENCE [LARGE SCALE GENOMIC DNA]</scope>
    <source>
        <strain evidence="4 5">ACD0624</strain>
    </source>
</reference>
<feature type="region of interest" description="Disordered" evidence="2">
    <location>
        <begin position="494"/>
        <end position="520"/>
    </location>
</feature>
<keyword evidence="1" id="KW-0479">Metal-binding</keyword>
<dbReference type="EMBL" id="JBBBZM010000080">
    <property type="protein sequence ID" value="KAL0634977.1"/>
    <property type="molecule type" value="Genomic_DNA"/>
</dbReference>
<feature type="region of interest" description="Disordered" evidence="2">
    <location>
        <begin position="166"/>
        <end position="192"/>
    </location>
</feature>
<feature type="compositionally biased region" description="Acidic residues" evidence="2">
    <location>
        <begin position="176"/>
        <end position="192"/>
    </location>
</feature>
<feature type="domain" description="U1-type" evidence="3">
    <location>
        <begin position="366"/>
        <end position="399"/>
    </location>
</feature>
<feature type="domain" description="U1-type" evidence="3">
    <location>
        <begin position="478"/>
        <end position="511"/>
    </location>
</feature>
<feature type="region of interest" description="Disordered" evidence="2">
    <location>
        <begin position="557"/>
        <end position="582"/>
    </location>
</feature>
<dbReference type="InterPro" id="IPR036236">
    <property type="entry name" value="Znf_C2H2_sf"/>
</dbReference>
<name>A0ABR3GGT2_9PEZI</name>
<feature type="domain" description="U1-type" evidence="3">
    <location>
        <begin position="241"/>
        <end position="274"/>
    </location>
</feature>
<keyword evidence="5" id="KW-1185">Reference proteome</keyword>
<accession>A0ABR3GGT2</accession>
<proteinExistence type="predicted"/>
<keyword evidence="1" id="KW-0862">Zinc</keyword>
<feature type="domain" description="U1-type" evidence="3">
    <location>
        <begin position="532"/>
        <end position="565"/>
    </location>
</feature>
<organism evidence="4 5">
    <name type="scientific">Discina gigas</name>
    <dbReference type="NCBI Taxonomy" id="1032678"/>
    <lineage>
        <taxon>Eukaryota</taxon>
        <taxon>Fungi</taxon>
        <taxon>Dikarya</taxon>
        <taxon>Ascomycota</taxon>
        <taxon>Pezizomycotina</taxon>
        <taxon>Pezizomycetes</taxon>
        <taxon>Pezizales</taxon>
        <taxon>Discinaceae</taxon>
        <taxon>Discina</taxon>
    </lineage>
</organism>
<evidence type="ECO:0000256" key="1">
    <source>
        <dbReference type="ARBA" id="ARBA00022771"/>
    </source>
</evidence>
<feature type="compositionally biased region" description="Acidic residues" evidence="2">
    <location>
        <begin position="130"/>
        <end position="142"/>
    </location>
</feature>
<evidence type="ECO:0000313" key="5">
    <source>
        <dbReference type="Proteomes" id="UP001447188"/>
    </source>
</evidence>
<dbReference type="Gene3D" id="3.30.160.60">
    <property type="entry name" value="Classic Zinc Finger"/>
    <property type="match status" value="1"/>
</dbReference>
<dbReference type="SMART" id="SM00451">
    <property type="entry name" value="ZnF_U1"/>
    <property type="match status" value="5"/>
</dbReference>
<comment type="caution">
    <text evidence="4">The sequence shown here is derived from an EMBL/GenBank/DDBJ whole genome shotgun (WGS) entry which is preliminary data.</text>
</comment>
<feature type="domain" description="U1-type" evidence="3">
    <location>
        <begin position="199"/>
        <end position="232"/>
    </location>
</feature>
<evidence type="ECO:0000259" key="3">
    <source>
        <dbReference type="SMART" id="SM00451"/>
    </source>
</evidence>
<dbReference type="Proteomes" id="UP001447188">
    <property type="component" value="Unassembled WGS sequence"/>
</dbReference>
<sequence>MGLYNLEGTVAAAEFGVCITAKNRDVMVMRCNLGVLPPQTHIYCAIKMQALDDHETMGSEIYPIETSDDEMTGGCAVGRRCAEDEEGGRGGVGGSGNSKVTRGKWRMVECEEVEDEDTNARAEAGCTDHTEDDVGEEEEAEQDNGGMGYSKVLKGKQRMVECEEVTDYSESGGSEEGYEDNDVGVEETDREDEIPGGHRMLWKCGACNITMNIFARDNHLGSRPHIRNTRSITLADQQPPPPSWWCPLCDEEINVFHQADHLAGKQHQKMVSIYGAEDSSPPHLFDILASEEYANLPPLARSSSFELRSNFYCIICAEEFDLSEQDLHLEDNDIWVCAPCSARVHLAAREHHLNSETHMMIVQGVEKDFFCSVCQRSYKRLEMADHLAGLLHTTMLARTQFEALYLSDKKGSEFPAAPPAGRSLQASGNEETQRTNRWYCDICKHDFYESHCLWHQISTAPAKTKRKSEKKGKRAPPEGSLYCDVCQKYKKAEGMADHMKSKKHKKKAAAKKEKQPATHPEIPYPECVVVSGNSFYCKVCTRHRKLLGMEDHLGSKKHRKALAASQASKTPIAGNGQSSSNK</sequence>
<dbReference type="SUPFAM" id="SSF57667">
    <property type="entry name" value="beta-beta-alpha zinc fingers"/>
    <property type="match status" value="1"/>
</dbReference>
<feature type="region of interest" description="Disordered" evidence="2">
    <location>
        <begin position="111"/>
        <end position="149"/>
    </location>
</feature>
<evidence type="ECO:0000256" key="2">
    <source>
        <dbReference type="SAM" id="MobiDB-lite"/>
    </source>
</evidence>
<dbReference type="InterPro" id="IPR003604">
    <property type="entry name" value="Matrin/U1-like-C_Znf_C2H2"/>
</dbReference>
<feature type="compositionally biased region" description="Basic residues" evidence="2">
    <location>
        <begin position="500"/>
        <end position="509"/>
    </location>
</feature>
<keyword evidence="1" id="KW-0863">Zinc-finger</keyword>
<evidence type="ECO:0000313" key="4">
    <source>
        <dbReference type="EMBL" id="KAL0634977.1"/>
    </source>
</evidence>